<comment type="caution">
    <text evidence="1">The sequence shown here is derived from an EMBL/GenBank/DDBJ whole genome shotgun (WGS) entry which is preliminary data.</text>
</comment>
<organism evidence="1 2">
    <name type="scientific">Apilactobacillus kunkeei</name>
    <dbReference type="NCBI Taxonomy" id="148814"/>
    <lineage>
        <taxon>Bacteria</taxon>
        <taxon>Bacillati</taxon>
        <taxon>Bacillota</taxon>
        <taxon>Bacilli</taxon>
        <taxon>Lactobacillales</taxon>
        <taxon>Lactobacillaceae</taxon>
        <taxon>Apilactobacillus</taxon>
    </lineage>
</organism>
<name>A0A1L8CH31_9LACO</name>
<evidence type="ECO:0000313" key="2">
    <source>
        <dbReference type="Proteomes" id="UP000186588"/>
    </source>
</evidence>
<gene>
    <name evidence="1" type="ORF">FF306_00588</name>
</gene>
<dbReference type="EMBL" id="BDDX01000005">
    <property type="protein sequence ID" value="GAT90490.1"/>
    <property type="molecule type" value="Genomic_DNA"/>
</dbReference>
<reference evidence="1 2" key="1">
    <citation type="journal article" date="2016" name="Syst. Appl. Microbiol.">
        <title>Genomic characterization of a fructophilic bee symbiont Lactobacillus kunkeei reveals its niche-specific adaptation.</title>
        <authorList>
            <person name="Maeno S."/>
            <person name="Tanizawa Y."/>
            <person name="Kanesaki Y."/>
            <person name="Kubota E."/>
            <person name="Kumar H."/>
            <person name="Dicks L."/>
            <person name="Salminen S."/>
            <person name="Nakagawa J."/>
            <person name="Arita M."/>
            <person name="Endo A."/>
        </authorList>
    </citation>
    <scope>NUCLEOTIDE SEQUENCE [LARGE SCALE GENOMIC DNA]</scope>
    <source>
        <strain evidence="1 2">FF30-6</strain>
    </source>
</reference>
<dbReference type="AlphaFoldDB" id="A0A1L8CH31"/>
<evidence type="ECO:0000313" key="1">
    <source>
        <dbReference type="EMBL" id="GAT90490.1"/>
    </source>
</evidence>
<dbReference type="Proteomes" id="UP000186588">
    <property type="component" value="Unassembled WGS sequence"/>
</dbReference>
<dbReference type="RefSeq" id="WP_094750703.1">
    <property type="nucleotide sequence ID" value="NZ_BDDX01000005.1"/>
</dbReference>
<protein>
    <submittedName>
        <fullName evidence="1">Uncharacterized protein</fullName>
    </submittedName>
</protein>
<accession>A0A1L8CH31</accession>
<proteinExistence type="predicted"/>
<sequence>MREVQIRQYHLRYDDDKIDGYFDENNERLAFNAGSELLLVVDVDNDQLTFHPNGGEYVSIEEIDATHYELKSDF</sequence>